<feature type="domain" description="RING-type" evidence="5">
    <location>
        <begin position="222"/>
        <end position="262"/>
    </location>
</feature>
<sequence>MTPSAPRANSHLGQLLQATGVRPYDTRILSPTSDAYLPFQPISNLHGRPESSPLSDDYRTGIVEPEHRSFDRFIGTDGLDEADLPGLPGSFNTRSYTPSAPNSLIHALEHDEGPRGPPPSPTLSDDAMDAIGFQPTMSPYAPTGSGSPLREDNVIPHTATGDEALRLAREMAERIARDSLLAMILSPANRAAQAPGPGISIDALPKREITVADQGEDGQATCSICQENIDIGTAVTQLSCPHWFCTDCLEPWLHHRTCPTCRAPIMNSA</sequence>
<dbReference type="GO" id="GO:0008270">
    <property type="term" value="F:zinc ion binding"/>
    <property type="evidence" value="ECO:0007669"/>
    <property type="project" value="UniProtKB-KW"/>
</dbReference>
<dbReference type="STRING" id="113226.A0A139IRL4"/>
<keyword evidence="2 4" id="KW-0863">Zinc-finger</keyword>
<dbReference type="InterPro" id="IPR017907">
    <property type="entry name" value="Znf_RING_CS"/>
</dbReference>
<dbReference type="CDD" id="cd16454">
    <property type="entry name" value="RING-H2_PA-TM-RING"/>
    <property type="match status" value="1"/>
</dbReference>
<dbReference type="PROSITE" id="PS50089">
    <property type="entry name" value="ZF_RING_2"/>
    <property type="match status" value="1"/>
</dbReference>
<evidence type="ECO:0000256" key="1">
    <source>
        <dbReference type="ARBA" id="ARBA00022723"/>
    </source>
</evidence>
<dbReference type="SMART" id="SM00184">
    <property type="entry name" value="RING"/>
    <property type="match status" value="1"/>
</dbReference>
<dbReference type="OrthoDB" id="8062037at2759"/>
<evidence type="ECO:0000259" key="5">
    <source>
        <dbReference type="PROSITE" id="PS50089"/>
    </source>
</evidence>
<keyword evidence="1" id="KW-0479">Metal-binding</keyword>
<dbReference type="EMBL" id="LFZO01000020">
    <property type="protein sequence ID" value="KXT17411.1"/>
    <property type="molecule type" value="Genomic_DNA"/>
</dbReference>
<dbReference type="GO" id="GO:0016567">
    <property type="term" value="P:protein ubiquitination"/>
    <property type="evidence" value="ECO:0007669"/>
    <property type="project" value="TreeGrafter"/>
</dbReference>
<keyword evidence="7" id="KW-1185">Reference proteome</keyword>
<dbReference type="PROSITE" id="PS00518">
    <property type="entry name" value="ZF_RING_1"/>
    <property type="match status" value="1"/>
</dbReference>
<protein>
    <recommendedName>
        <fullName evidence="5">RING-type domain-containing protein</fullName>
    </recommendedName>
</protein>
<gene>
    <name evidence="6" type="ORF">AC579_5744</name>
</gene>
<dbReference type="Proteomes" id="UP000073492">
    <property type="component" value="Unassembled WGS sequence"/>
</dbReference>
<proteinExistence type="predicted"/>
<name>A0A139IRL4_9PEZI</name>
<dbReference type="Gene3D" id="3.30.40.10">
    <property type="entry name" value="Zinc/RING finger domain, C3HC4 (zinc finger)"/>
    <property type="match status" value="1"/>
</dbReference>
<evidence type="ECO:0000256" key="2">
    <source>
        <dbReference type="ARBA" id="ARBA00022771"/>
    </source>
</evidence>
<organism evidence="6 7">
    <name type="scientific">Pseudocercospora musae</name>
    <dbReference type="NCBI Taxonomy" id="113226"/>
    <lineage>
        <taxon>Eukaryota</taxon>
        <taxon>Fungi</taxon>
        <taxon>Dikarya</taxon>
        <taxon>Ascomycota</taxon>
        <taxon>Pezizomycotina</taxon>
        <taxon>Dothideomycetes</taxon>
        <taxon>Dothideomycetidae</taxon>
        <taxon>Mycosphaerellales</taxon>
        <taxon>Mycosphaerellaceae</taxon>
        <taxon>Pseudocercospora</taxon>
    </lineage>
</organism>
<evidence type="ECO:0000256" key="4">
    <source>
        <dbReference type="PROSITE-ProRule" id="PRU00175"/>
    </source>
</evidence>
<dbReference type="AlphaFoldDB" id="A0A139IRL4"/>
<dbReference type="PANTHER" id="PTHR45969:SF81">
    <property type="entry name" value="OS08G0157400 PROTEIN"/>
    <property type="match status" value="1"/>
</dbReference>
<dbReference type="InterPro" id="IPR013083">
    <property type="entry name" value="Znf_RING/FYVE/PHD"/>
</dbReference>
<dbReference type="PANTHER" id="PTHR45969">
    <property type="entry name" value="RING ZINC FINGER PROTEIN-RELATED"/>
    <property type="match status" value="1"/>
</dbReference>
<comment type="caution">
    <text evidence="6">The sequence shown here is derived from an EMBL/GenBank/DDBJ whole genome shotgun (WGS) entry which is preliminary data.</text>
</comment>
<dbReference type="Pfam" id="PF13639">
    <property type="entry name" value="zf-RING_2"/>
    <property type="match status" value="1"/>
</dbReference>
<evidence type="ECO:0000313" key="6">
    <source>
        <dbReference type="EMBL" id="KXT17411.1"/>
    </source>
</evidence>
<dbReference type="SUPFAM" id="SSF57850">
    <property type="entry name" value="RING/U-box"/>
    <property type="match status" value="1"/>
</dbReference>
<dbReference type="GO" id="GO:0061630">
    <property type="term" value="F:ubiquitin protein ligase activity"/>
    <property type="evidence" value="ECO:0007669"/>
    <property type="project" value="TreeGrafter"/>
</dbReference>
<dbReference type="InterPro" id="IPR001841">
    <property type="entry name" value="Znf_RING"/>
</dbReference>
<evidence type="ECO:0000313" key="7">
    <source>
        <dbReference type="Proteomes" id="UP000073492"/>
    </source>
</evidence>
<evidence type="ECO:0000256" key="3">
    <source>
        <dbReference type="ARBA" id="ARBA00022833"/>
    </source>
</evidence>
<reference evidence="6 7" key="1">
    <citation type="submission" date="2015-07" db="EMBL/GenBank/DDBJ databases">
        <title>Comparative genomics of the Sigatoka disease complex on banana suggests a link between parallel evolutionary changes in Pseudocercospora fijiensis and Pseudocercospora eumusae and increased virulence on the banana host.</title>
        <authorList>
            <person name="Chang T.-C."/>
            <person name="Salvucci A."/>
            <person name="Crous P.W."/>
            <person name="Stergiopoulos I."/>
        </authorList>
    </citation>
    <scope>NUCLEOTIDE SEQUENCE [LARGE SCALE GENOMIC DNA]</scope>
    <source>
        <strain evidence="6 7">CBS 116634</strain>
    </source>
</reference>
<accession>A0A139IRL4</accession>
<keyword evidence="3" id="KW-0862">Zinc</keyword>